<protein>
    <submittedName>
        <fullName evidence="2">Uncharacterized protein</fullName>
    </submittedName>
</protein>
<comment type="caution">
    <text evidence="2">The sequence shown here is derived from an EMBL/GenBank/DDBJ whole genome shotgun (WGS) entry which is preliminary data.</text>
</comment>
<evidence type="ECO:0000313" key="3">
    <source>
        <dbReference type="Proteomes" id="UP000682733"/>
    </source>
</evidence>
<dbReference type="EMBL" id="CAJOBA010048031">
    <property type="protein sequence ID" value="CAF4208153.1"/>
    <property type="molecule type" value="Genomic_DNA"/>
</dbReference>
<evidence type="ECO:0000313" key="1">
    <source>
        <dbReference type="EMBL" id="CAF1400856.1"/>
    </source>
</evidence>
<reference evidence="2" key="1">
    <citation type="submission" date="2021-02" db="EMBL/GenBank/DDBJ databases">
        <authorList>
            <person name="Nowell W R."/>
        </authorList>
    </citation>
    <scope>NUCLEOTIDE SEQUENCE</scope>
</reference>
<sequence>SMRGSVMKCVEGFDVDFSIEKDSLSGHISPSGKWKRTVGVSLVLRSTYIRLAFNTPAESIVALLIQAYRLPVPDLIISINTGGMDAETYSHAGSSIPLETQRSFQRGLAAAVTARRSTGNVQDNHETVQIISQTGTTNDIQLNTSAARITPTSKRASKCLLHDFLSETVLNADYDMF</sequence>
<dbReference type="Proteomes" id="UP000682733">
    <property type="component" value="Unassembled WGS sequence"/>
</dbReference>
<evidence type="ECO:0000313" key="2">
    <source>
        <dbReference type="EMBL" id="CAF4208153.1"/>
    </source>
</evidence>
<accession>A0A8S2S8I2</accession>
<dbReference type="AlphaFoldDB" id="A0A8S2S8I2"/>
<proteinExistence type="predicted"/>
<dbReference type="Proteomes" id="UP000677228">
    <property type="component" value="Unassembled WGS sequence"/>
</dbReference>
<name>A0A8S2S8I2_9BILA</name>
<organism evidence="2 3">
    <name type="scientific">Didymodactylos carnosus</name>
    <dbReference type="NCBI Taxonomy" id="1234261"/>
    <lineage>
        <taxon>Eukaryota</taxon>
        <taxon>Metazoa</taxon>
        <taxon>Spiralia</taxon>
        <taxon>Gnathifera</taxon>
        <taxon>Rotifera</taxon>
        <taxon>Eurotatoria</taxon>
        <taxon>Bdelloidea</taxon>
        <taxon>Philodinida</taxon>
        <taxon>Philodinidae</taxon>
        <taxon>Didymodactylos</taxon>
    </lineage>
</organism>
<feature type="non-terminal residue" evidence="2">
    <location>
        <position position="1"/>
    </location>
</feature>
<dbReference type="EMBL" id="CAJNOK010026303">
    <property type="protein sequence ID" value="CAF1400856.1"/>
    <property type="molecule type" value="Genomic_DNA"/>
</dbReference>
<gene>
    <name evidence="1" type="ORF">OVA965_LOCUS33036</name>
    <name evidence="2" type="ORF">TMI583_LOCUS33912</name>
</gene>